<evidence type="ECO:0000313" key="2">
    <source>
        <dbReference type="Proteomes" id="UP000241436"/>
    </source>
</evidence>
<evidence type="ECO:0008006" key="3">
    <source>
        <dbReference type="Google" id="ProtNLM"/>
    </source>
</evidence>
<dbReference type="RefSeq" id="WP_107563139.1">
    <property type="nucleotide sequence ID" value="NZ_NVQC01000024.1"/>
</dbReference>
<organism evidence="1 2">
    <name type="scientific">Candidatus Methylomirabilis limnetica</name>
    <dbReference type="NCBI Taxonomy" id="2033718"/>
    <lineage>
        <taxon>Bacteria</taxon>
        <taxon>Candidatus Methylomirabilota</taxon>
        <taxon>Candidatus Methylomirabilia</taxon>
        <taxon>Candidatus Methylomirabilales</taxon>
        <taxon>Candidatus Methylomirabilaceae</taxon>
        <taxon>Candidatus Methylomirabilis</taxon>
    </lineage>
</organism>
<sequence length="169" mass="18600">MLVERSQIPPEGLDLEVREEPCWGEDQGLWLSLAPIEATLHLERKVNGILASGAFTTTAVVLCSRCSEPVSVPVSDQFAILFTGASEASRAEESELSAAEMDVDVMQEDRLDVSRFLRENVLLSLPLQPLCRAECRGLCPHCGIDLNETSCQCQVQEGDPRLLPLQHLL</sequence>
<dbReference type="InterPro" id="IPR003772">
    <property type="entry name" value="YceD"/>
</dbReference>
<accession>A0A2T4TW89</accession>
<name>A0A2T4TW89_9BACT</name>
<keyword evidence="2" id="KW-1185">Reference proteome</keyword>
<dbReference type="PANTHER" id="PTHR34374">
    <property type="entry name" value="LARGE RIBOSOMAL RNA SUBUNIT ACCUMULATION PROTEIN YCED HOMOLOG 1, CHLOROPLASTIC"/>
    <property type="match status" value="1"/>
</dbReference>
<dbReference type="Pfam" id="PF02620">
    <property type="entry name" value="YceD"/>
    <property type="match status" value="1"/>
</dbReference>
<dbReference type="AlphaFoldDB" id="A0A2T4TW89"/>
<dbReference type="EMBL" id="NVQC01000024">
    <property type="protein sequence ID" value="PTL35372.1"/>
    <property type="molecule type" value="Genomic_DNA"/>
</dbReference>
<gene>
    <name evidence="1" type="ORF">CLG94_09900</name>
</gene>
<reference evidence="2" key="2">
    <citation type="journal article" date="2018" name="Environ. Microbiol.">
        <title>Bloom of a denitrifying methanotroph, 'Candidatus Methylomirabilis limnetica', in a deep stratified lake.</title>
        <authorList>
            <person name="Graf J.S."/>
            <person name="Mayr M.J."/>
            <person name="Marchant H.K."/>
            <person name="Tienken D."/>
            <person name="Hach P.F."/>
            <person name="Brand A."/>
            <person name="Schubert C.J."/>
            <person name="Kuypers M.M."/>
            <person name="Milucka J."/>
        </authorList>
    </citation>
    <scope>NUCLEOTIDE SEQUENCE [LARGE SCALE GENOMIC DNA]</scope>
    <source>
        <strain evidence="2">Zug</strain>
    </source>
</reference>
<proteinExistence type="predicted"/>
<evidence type="ECO:0000313" key="1">
    <source>
        <dbReference type="EMBL" id="PTL35372.1"/>
    </source>
</evidence>
<dbReference type="PANTHER" id="PTHR34374:SF1">
    <property type="entry name" value="LARGE RIBOSOMAL RNA SUBUNIT ACCUMULATION PROTEIN YCED HOMOLOG 1, CHLOROPLASTIC"/>
    <property type="match status" value="1"/>
</dbReference>
<protein>
    <recommendedName>
        <fullName evidence="3">DUF177 domain-containing protein</fullName>
    </recommendedName>
</protein>
<dbReference type="Proteomes" id="UP000241436">
    <property type="component" value="Unassembled WGS sequence"/>
</dbReference>
<reference evidence="1 2" key="1">
    <citation type="submission" date="2017-09" db="EMBL/GenBank/DDBJ databases">
        <title>Bloom of a denitrifying methanotroph, Candidatus Methylomirabilis limnetica, in a deep stratified lake.</title>
        <authorList>
            <person name="Graf J.S."/>
            <person name="Marchant H.K."/>
            <person name="Tienken D."/>
            <person name="Hach P.F."/>
            <person name="Brand A."/>
            <person name="Schubert C.J."/>
            <person name="Kuypers M.M."/>
            <person name="Milucka J."/>
        </authorList>
    </citation>
    <scope>NUCLEOTIDE SEQUENCE [LARGE SCALE GENOMIC DNA]</scope>
    <source>
        <strain evidence="1 2">Zug</strain>
    </source>
</reference>
<dbReference type="OrthoDB" id="9790372at2"/>
<comment type="caution">
    <text evidence="1">The sequence shown here is derived from an EMBL/GenBank/DDBJ whole genome shotgun (WGS) entry which is preliminary data.</text>
</comment>